<proteinExistence type="predicted"/>
<evidence type="ECO:0000313" key="2">
    <source>
        <dbReference type="Proteomes" id="UP000198802"/>
    </source>
</evidence>
<accession>A0A0S4R134</accession>
<evidence type="ECO:0000313" key="1">
    <source>
        <dbReference type="EMBL" id="CUU61119.1"/>
    </source>
</evidence>
<keyword evidence="2" id="KW-1185">Reference proteome</keyword>
<gene>
    <name evidence="1" type="ORF">Ga0074812_1579</name>
</gene>
<dbReference type="AlphaFoldDB" id="A0A0S4R134"/>
<name>A0A0S4R134_9ACTN</name>
<sequence>MVRQVGPRRVRPDLTRSARRHHFTPGRDLLIMPAVRARSARPPTPTPTLPGEIDPLITAAVKAFRGLTPAERAAVAGRHGVGTSDTKAEKTCRGCQFRYRRGAATCPSVVYLNTGSYPKAMAAIPPTTTSRPCRICRVPVTVPVSTSAGDRPVCDSCQDQPPMFSTDEAGPPGGAA</sequence>
<protein>
    <submittedName>
        <fullName evidence="1">Uncharacterized protein</fullName>
    </submittedName>
</protein>
<dbReference type="EMBL" id="FAOZ01000057">
    <property type="protein sequence ID" value="CUU61119.1"/>
    <property type="molecule type" value="Genomic_DNA"/>
</dbReference>
<reference evidence="2" key="1">
    <citation type="submission" date="2015-11" db="EMBL/GenBank/DDBJ databases">
        <authorList>
            <person name="Varghese N."/>
        </authorList>
    </citation>
    <scope>NUCLEOTIDE SEQUENCE [LARGE SCALE GENOMIC DNA]</scope>
    <source>
        <strain evidence="2">DSM 45899</strain>
    </source>
</reference>
<dbReference type="Proteomes" id="UP000198802">
    <property type="component" value="Unassembled WGS sequence"/>
</dbReference>
<organism evidence="1 2">
    <name type="scientific">Parafrankia irregularis</name>
    <dbReference type="NCBI Taxonomy" id="795642"/>
    <lineage>
        <taxon>Bacteria</taxon>
        <taxon>Bacillati</taxon>
        <taxon>Actinomycetota</taxon>
        <taxon>Actinomycetes</taxon>
        <taxon>Frankiales</taxon>
        <taxon>Frankiaceae</taxon>
        <taxon>Parafrankia</taxon>
    </lineage>
</organism>